<keyword evidence="4" id="KW-1185">Reference proteome</keyword>
<feature type="domain" description="DUF418" evidence="2">
    <location>
        <begin position="221"/>
        <end position="374"/>
    </location>
</feature>
<organism evidence="3 4">
    <name type="scientific">Chryseobacterium glaciei</name>
    <dbReference type="NCBI Taxonomy" id="1685010"/>
    <lineage>
        <taxon>Bacteria</taxon>
        <taxon>Pseudomonadati</taxon>
        <taxon>Bacteroidota</taxon>
        <taxon>Flavobacteriia</taxon>
        <taxon>Flavobacteriales</taxon>
        <taxon>Weeksellaceae</taxon>
        <taxon>Chryseobacterium group</taxon>
        <taxon>Chryseobacterium</taxon>
    </lineage>
</organism>
<feature type="transmembrane region" description="Helical" evidence="1">
    <location>
        <begin position="21"/>
        <end position="38"/>
    </location>
</feature>
<dbReference type="InterPro" id="IPR007349">
    <property type="entry name" value="DUF418"/>
</dbReference>
<dbReference type="InterPro" id="IPR052529">
    <property type="entry name" value="Bact_Transport_Assoc"/>
</dbReference>
<dbReference type="Proteomes" id="UP000077824">
    <property type="component" value="Chromosome"/>
</dbReference>
<feature type="transmembrane region" description="Helical" evidence="1">
    <location>
        <begin position="269"/>
        <end position="290"/>
    </location>
</feature>
<protein>
    <recommendedName>
        <fullName evidence="2">DUF418 domain-containing protein</fullName>
    </recommendedName>
</protein>
<gene>
    <name evidence="3" type="ORF">A0O34_02075</name>
</gene>
<keyword evidence="1" id="KW-1133">Transmembrane helix</keyword>
<dbReference type="OrthoDB" id="9807744at2"/>
<reference evidence="3 4" key="1">
    <citation type="submission" date="2016-04" db="EMBL/GenBank/DDBJ databases">
        <title>Complete Genome Sequence of Chryseobacterium sp. IHBB 10212.</title>
        <authorList>
            <person name="Pal M."/>
            <person name="Swarnkar M.K."/>
            <person name="Kaushal K."/>
            <person name="Chhibber S."/>
            <person name="Singh A.K."/>
            <person name="Gulati A."/>
        </authorList>
    </citation>
    <scope>NUCLEOTIDE SEQUENCE [LARGE SCALE GENOMIC DNA]</scope>
    <source>
        <strain evidence="3 4">IHBB 10212</strain>
    </source>
</reference>
<keyword evidence="1" id="KW-0812">Transmembrane</keyword>
<dbReference type="Pfam" id="PF04235">
    <property type="entry name" value="DUF418"/>
    <property type="match status" value="1"/>
</dbReference>
<dbReference type="KEGG" id="chh:A0O34_02075"/>
<name>A0A172XRF8_9FLAO</name>
<dbReference type="PANTHER" id="PTHR30590:SF3">
    <property type="entry name" value="HYPOTHETICAL MEMBRANE SPANNING PROTEIN"/>
    <property type="match status" value="1"/>
</dbReference>
<feature type="transmembrane region" description="Helical" evidence="1">
    <location>
        <begin position="119"/>
        <end position="135"/>
    </location>
</feature>
<feature type="transmembrane region" description="Helical" evidence="1">
    <location>
        <begin position="58"/>
        <end position="82"/>
    </location>
</feature>
<feature type="transmembrane region" description="Helical" evidence="1">
    <location>
        <begin position="310"/>
        <end position="327"/>
    </location>
</feature>
<feature type="transmembrane region" description="Helical" evidence="1">
    <location>
        <begin position="333"/>
        <end position="355"/>
    </location>
</feature>
<evidence type="ECO:0000259" key="2">
    <source>
        <dbReference type="Pfam" id="PF04235"/>
    </source>
</evidence>
<dbReference type="EMBL" id="CP015199">
    <property type="protein sequence ID" value="ANF49415.1"/>
    <property type="molecule type" value="Genomic_DNA"/>
</dbReference>
<dbReference type="RefSeq" id="WP_066750771.1">
    <property type="nucleotide sequence ID" value="NZ_CP015199.1"/>
</dbReference>
<dbReference type="PANTHER" id="PTHR30590">
    <property type="entry name" value="INNER MEMBRANE PROTEIN"/>
    <property type="match status" value="1"/>
</dbReference>
<dbReference type="AlphaFoldDB" id="A0A172XRF8"/>
<feature type="transmembrane region" description="Helical" evidence="1">
    <location>
        <begin position="94"/>
        <end position="113"/>
    </location>
</feature>
<feature type="transmembrane region" description="Helical" evidence="1">
    <location>
        <begin position="239"/>
        <end position="257"/>
    </location>
</feature>
<feature type="transmembrane region" description="Helical" evidence="1">
    <location>
        <begin position="140"/>
        <end position="158"/>
    </location>
</feature>
<feature type="transmembrane region" description="Helical" evidence="1">
    <location>
        <begin position="200"/>
        <end position="219"/>
    </location>
</feature>
<evidence type="ECO:0000256" key="1">
    <source>
        <dbReference type="SAM" id="Phobius"/>
    </source>
</evidence>
<evidence type="ECO:0000313" key="3">
    <source>
        <dbReference type="EMBL" id="ANF49415.1"/>
    </source>
</evidence>
<sequence>MNDNSPILQNQRIPIIDILRGWALFSVVIMNYCTIYTWNNHSIQTETDTVTSLIENILEVILGSKGWTLLAILFGFGFSILLRKISSSGQPTNLFFIKRMLWLFVFAFINTLFFGGDILNDYAFMGLVLLLFYNFDTKTLFILGITILLLTPFLQSFLGRHHLLFAPKDRDLFYEFYDKNTFLDHIKANLIMRYKWFLRLSYSIILHLIQLGCFLIGAALHRSNFFSKINNSPKLLKKIFWISLSFSIVLFFTQILIEKYEWEFNTYYNLFYPEILFIMTFITTGIIWMYNAGKAKRTFSALQVIGKMTLTNYITQNIIAFFLLIFLKVDWPLYWYVVIAIFVFILQIFFSKWWLKKYNYGLLEWLWRCLSYGKVFSLKK</sequence>
<keyword evidence="1" id="KW-0472">Membrane</keyword>
<proteinExistence type="predicted"/>
<accession>A0A172XRF8</accession>
<evidence type="ECO:0000313" key="4">
    <source>
        <dbReference type="Proteomes" id="UP000077824"/>
    </source>
</evidence>